<dbReference type="EMBL" id="JANGEW010000013">
    <property type="protein sequence ID" value="MCQ5342913.1"/>
    <property type="molecule type" value="Genomic_DNA"/>
</dbReference>
<comment type="caution">
    <text evidence="2">The sequence shown here is derived from an EMBL/GenBank/DDBJ whole genome shotgun (WGS) entry which is preliminary data.</text>
</comment>
<keyword evidence="3" id="KW-1185">Reference proteome</keyword>
<sequence length="203" mass="23664">MVFRKIVLLLMMLAFYSLSVFAGNMVEVDRAVLNIPKTAKLSTHVDFYEGKERVRFAGGRVYGDKSVHFMCVNKKGSTLWSMDTPLGSPDAYRAFTIVQYKDEETGRYFYGILCWNSMDTRYRSYLLGLNKDQTKMNEYINSDNFRENRELSLQSGLFEKDGALYVWFIDWAVKSEVPPVYYKLTWSEANQWVGYDYLGTQKP</sequence>
<reference evidence="2 3" key="1">
    <citation type="submission" date="2022-06" db="EMBL/GenBank/DDBJ databases">
        <title>Isolation of gut microbiota from human fecal samples.</title>
        <authorList>
            <person name="Pamer E.G."/>
            <person name="Barat B."/>
            <person name="Waligurski E."/>
            <person name="Medina S."/>
            <person name="Paddock L."/>
            <person name="Mostad J."/>
        </authorList>
    </citation>
    <scope>NUCLEOTIDE SEQUENCE [LARGE SCALE GENOMIC DNA]</scope>
    <source>
        <strain evidence="2 3">DFI.1.1</strain>
    </source>
</reference>
<evidence type="ECO:0000313" key="2">
    <source>
        <dbReference type="EMBL" id="MCQ5342913.1"/>
    </source>
</evidence>
<dbReference type="Proteomes" id="UP001206692">
    <property type="component" value="Unassembled WGS sequence"/>
</dbReference>
<gene>
    <name evidence="2" type="ORF">NE675_07760</name>
</gene>
<dbReference type="RefSeq" id="WP_062412542.1">
    <property type="nucleotide sequence ID" value="NZ_RPWM01000085.1"/>
</dbReference>
<feature type="chain" id="PRO_5047018409" evidence="1">
    <location>
        <begin position="23"/>
        <end position="203"/>
    </location>
</feature>
<keyword evidence="1" id="KW-0732">Signal</keyword>
<protein>
    <submittedName>
        <fullName evidence="2">Uncharacterized protein</fullName>
    </submittedName>
</protein>
<evidence type="ECO:0000313" key="3">
    <source>
        <dbReference type="Proteomes" id="UP001206692"/>
    </source>
</evidence>
<feature type="signal peptide" evidence="1">
    <location>
        <begin position="1"/>
        <end position="22"/>
    </location>
</feature>
<evidence type="ECO:0000256" key="1">
    <source>
        <dbReference type="SAM" id="SignalP"/>
    </source>
</evidence>
<name>A0ABT1SSQ8_9FIRM</name>
<proteinExistence type="predicted"/>
<organism evidence="2 3">
    <name type="scientific">Megasphaera massiliensis</name>
    <dbReference type="NCBI Taxonomy" id="1232428"/>
    <lineage>
        <taxon>Bacteria</taxon>
        <taxon>Bacillati</taxon>
        <taxon>Bacillota</taxon>
        <taxon>Negativicutes</taxon>
        <taxon>Veillonellales</taxon>
        <taxon>Veillonellaceae</taxon>
        <taxon>Megasphaera</taxon>
    </lineage>
</organism>
<accession>A0ABT1SSQ8</accession>